<keyword evidence="5 8" id="KW-0862">Zinc</keyword>
<feature type="signal peptide" evidence="9">
    <location>
        <begin position="1"/>
        <end position="17"/>
    </location>
</feature>
<dbReference type="PANTHER" id="PTHR10127:SF780">
    <property type="entry name" value="METALLOENDOPEPTIDASE"/>
    <property type="match status" value="1"/>
</dbReference>
<dbReference type="Pfam" id="PF01400">
    <property type="entry name" value="Astacin"/>
    <property type="match status" value="1"/>
</dbReference>
<feature type="domain" description="ShKT" evidence="10">
    <location>
        <begin position="406"/>
        <end position="444"/>
    </location>
</feature>
<feature type="domain" description="Peptidase M12A" evidence="11">
    <location>
        <begin position="146"/>
        <end position="349"/>
    </location>
</feature>
<dbReference type="SMART" id="SM00254">
    <property type="entry name" value="ShKT"/>
    <property type="match status" value="2"/>
</dbReference>
<comment type="cofactor">
    <cofactor evidence="8 9">
        <name>Zn(2+)</name>
        <dbReference type="ChEBI" id="CHEBI:29105"/>
    </cofactor>
    <text evidence="8 9">Binds 1 zinc ion per subunit.</text>
</comment>
<dbReference type="Gene3D" id="1.10.10.1940">
    <property type="match status" value="1"/>
</dbReference>
<evidence type="ECO:0000256" key="8">
    <source>
        <dbReference type="PROSITE-ProRule" id="PRU01211"/>
    </source>
</evidence>
<dbReference type="GO" id="GO:0004222">
    <property type="term" value="F:metalloendopeptidase activity"/>
    <property type="evidence" value="ECO:0007669"/>
    <property type="project" value="UniProtKB-UniRule"/>
</dbReference>
<feature type="binding site" evidence="8">
    <location>
        <position position="255"/>
    </location>
    <ligand>
        <name>Zn(2+)</name>
        <dbReference type="ChEBI" id="CHEBI:29105"/>
        <note>catalytic</note>
    </ligand>
</feature>
<keyword evidence="2 8" id="KW-0645">Protease</keyword>
<dbReference type="InterPro" id="IPR003582">
    <property type="entry name" value="ShKT_dom"/>
</dbReference>
<dbReference type="GO" id="GO:0006508">
    <property type="term" value="P:proteolysis"/>
    <property type="evidence" value="ECO:0007669"/>
    <property type="project" value="UniProtKB-KW"/>
</dbReference>
<protein>
    <recommendedName>
        <fullName evidence="9">Metalloendopeptidase</fullName>
        <ecNumber evidence="9">3.4.24.-</ecNumber>
    </recommendedName>
</protein>
<evidence type="ECO:0000256" key="6">
    <source>
        <dbReference type="ARBA" id="ARBA00023049"/>
    </source>
</evidence>
<gene>
    <name evidence="12" type="primary">MMP</name>
</gene>
<feature type="domain" description="ShKT" evidence="10">
    <location>
        <begin position="446"/>
        <end position="481"/>
    </location>
</feature>
<dbReference type="PROSITE" id="PS51864">
    <property type="entry name" value="ASTACIN"/>
    <property type="match status" value="1"/>
</dbReference>
<dbReference type="GO" id="GO:0008270">
    <property type="term" value="F:zinc ion binding"/>
    <property type="evidence" value="ECO:0007669"/>
    <property type="project" value="UniProtKB-UniRule"/>
</dbReference>
<feature type="binding site" evidence="8">
    <location>
        <position position="249"/>
    </location>
    <ligand>
        <name>Zn(2+)</name>
        <dbReference type="ChEBI" id="CHEBI:29105"/>
        <note>catalytic</note>
    </ligand>
</feature>
<feature type="active site" evidence="8">
    <location>
        <position position="246"/>
    </location>
</feature>
<feature type="binding site" evidence="8">
    <location>
        <position position="245"/>
    </location>
    <ligand>
        <name>Zn(2+)</name>
        <dbReference type="ChEBI" id="CHEBI:29105"/>
        <note>catalytic</note>
    </ligand>
</feature>
<dbReference type="Gene3D" id="3.40.390.10">
    <property type="entry name" value="Collagenase (Catalytic Domain)"/>
    <property type="match status" value="1"/>
</dbReference>
<name>D2CMF2_HALRO</name>
<organism evidence="12">
    <name type="scientific">Halocynthia roretzi</name>
    <name type="common">Sea squirt</name>
    <name type="synonym">Cynthia roretzi</name>
    <dbReference type="NCBI Taxonomy" id="7729"/>
    <lineage>
        <taxon>Eukaryota</taxon>
        <taxon>Metazoa</taxon>
        <taxon>Chordata</taxon>
        <taxon>Tunicata</taxon>
        <taxon>Ascidiacea</taxon>
        <taxon>Stolidobranchia</taxon>
        <taxon>Pyuridae</taxon>
        <taxon>Halocynthia</taxon>
    </lineage>
</organism>
<dbReference type="PRINTS" id="PR00480">
    <property type="entry name" value="ASTACIN"/>
</dbReference>
<dbReference type="InterPro" id="IPR006026">
    <property type="entry name" value="Peptidase_Metallo"/>
</dbReference>
<sequence length="482" mass="52815">MLKTLFLLAVIVVGIQGRSYFDPPVNSEGYEHQDPPPNWEEAFMDIQEEESRSHIPDIAKINRDLAFKKGMVCDGKINVHEKCINPCNGVIDDYETDENGCYVSCECKIHYDKLYQGDIKVSEKNKETMDYIYKNLAPSNLDDIQNGVTSQNFRLWPIDAGTGLFIVPYEYSTTDPPTQRVRNAVDLAIADFNSMTCVRFRPRTSETNHILIQNGSGCSSFVGRQTGSQPVTLANGCGNKEIVIHEFMHAIGFQHEQSRPDRNSFVTVFLANVESGFEHNFDIALNIDSRGSPYDYYSLMHYGTHFFSSNDQATLLPTNASFNNIIGQGTEFSVQDLFQINHPTVYNCPATTTTAASTATATTTAAASTATATTTTAASTATATTTATETTTAITATTATTATIACADTDTFINCLTRAYNYECTNAATTVSARAECRETCGLCGCKDNFAHACATWSATGYCTTLQTWMSTNCRRSCGICS</sequence>
<comment type="function">
    <text evidence="1">Metalloprotease.</text>
</comment>
<evidence type="ECO:0000256" key="2">
    <source>
        <dbReference type="ARBA" id="ARBA00022670"/>
    </source>
</evidence>
<keyword evidence="3 8" id="KW-0479">Metal-binding</keyword>
<evidence type="ECO:0000256" key="5">
    <source>
        <dbReference type="ARBA" id="ARBA00022833"/>
    </source>
</evidence>
<dbReference type="AlphaFoldDB" id="D2CMF2"/>
<evidence type="ECO:0000313" key="12">
    <source>
        <dbReference type="EMBL" id="ACA03771.1"/>
    </source>
</evidence>
<dbReference type="PANTHER" id="PTHR10127">
    <property type="entry name" value="DISCOIDIN, CUB, EGF, LAMININ , AND ZINC METALLOPROTEASE DOMAIN CONTAINING"/>
    <property type="match status" value="1"/>
</dbReference>
<evidence type="ECO:0000256" key="4">
    <source>
        <dbReference type="ARBA" id="ARBA00022801"/>
    </source>
</evidence>
<proteinExistence type="evidence at transcript level"/>
<dbReference type="Pfam" id="PF01549">
    <property type="entry name" value="ShK"/>
    <property type="match status" value="2"/>
</dbReference>
<dbReference type="InterPro" id="IPR024079">
    <property type="entry name" value="MetalloPept_cat_dom_sf"/>
</dbReference>
<accession>D2CMF2</accession>
<dbReference type="InterPro" id="IPR034035">
    <property type="entry name" value="Astacin-like_dom"/>
</dbReference>
<keyword evidence="9" id="KW-0732">Signal</keyword>
<reference evidence="12" key="1">
    <citation type="submission" date="2007-11" db="EMBL/GenBank/DDBJ databases">
        <title>The polymorphic variation of metalloproteinase gene promoter is associated with development of sea squirt, Halocynthia roretzi, mortality.</title>
        <authorList>
            <person name="Cho H.K."/>
            <person name="Nam B.-H."/>
            <person name="Kong H.J."/>
            <person name="Han H.S."/>
            <person name="Heo Y.B."/>
            <person name="Choi Y.H."/>
            <person name="Cheong J."/>
        </authorList>
    </citation>
    <scope>NUCLEOTIDE SEQUENCE</scope>
</reference>
<evidence type="ECO:0000259" key="10">
    <source>
        <dbReference type="PROSITE" id="PS51670"/>
    </source>
</evidence>
<evidence type="ECO:0000256" key="7">
    <source>
        <dbReference type="PROSITE-ProRule" id="PRU01005"/>
    </source>
</evidence>
<dbReference type="PROSITE" id="PS51670">
    <property type="entry name" value="SHKT"/>
    <property type="match status" value="2"/>
</dbReference>
<keyword evidence="4 8" id="KW-0378">Hydrolase</keyword>
<evidence type="ECO:0000256" key="3">
    <source>
        <dbReference type="ARBA" id="ARBA00022723"/>
    </source>
</evidence>
<evidence type="ECO:0000256" key="9">
    <source>
        <dbReference type="RuleBase" id="RU361183"/>
    </source>
</evidence>
<evidence type="ECO:0000259" key="11">
    <source>
        <dbReference type="PROSITE" id="PS51864"/>
    </source>
</evidence>
<dbReference type="CDD" id="cd04280">
    <property type="entry name" value="ZnMc_astacin_like"/>
    <property type="match status" value="1"/>
</dbReference>
<dbReference type="EC" id="3.4.24.-" evidence="9"/>
<comment type="caution">
    <text evidence="7">Lacks conserved residue(s) required for the propagation of feature annotation.</text>
</comment>
<dbReference type="SUPFAM" id="SSF55486">
    <property type="entry name" value="Metalloproteases ('zincins'), catalytic domain"/>
    <property type="match status" value="1"/>
</dbReference>
<dbReference type="EMBL" id="EU305435">
    <property type="protein sequence ID" value="ACA03771.1"/>
    <property type="molecule type" value="mRNA"/>
</dbReference>
<feature type="chain" id="PRO_5005126130" description="Metalloendopeptidase" evidence="9">
    <location>
        <begin position="18"/>
        <end position="482"/>
    </location>
</feature>
<dbReference type="SMART" id="SM00235">
    <property type="entry name" value="ZnMc"/>
    <property type="match status" value="1"/>
</dbReference>
<dbReference type="InterPro" id="IPR001506">
    <property type="entry name" value="Peptidase_M12A"/>
</dbReference>
<keyword evidence="6 8" id="KW-0482">Metalloprotease</keyword>
<evidence type="ECO:0000256" key="1">
    <source>
        <dbReference type="ARBA" id="ARBA00002657"/>
    </source>
</evidence>